<dbReference type="EMBL" id="LAZR01003923">
    <property type="protein sequence ID" value="KKN13419.1"/>
    <property type="molecule type" value="Genomic_DNA"/>
</dbReference>
<sequence length="42" mass="4927">MKALISDPTLISQLNQYYTAFHWGNAELSRRFSDQKLTREVP</sequence>
<gene>
    <name evidence="1" type="ORF">LCGC14_1006490</name>
</gene>
<name>A0A0F9N656_9ZZZZ</name>
<comment type="caution">
    <text evidence="1">The sequence shown here is derived from an EMBL/GenBank/DDBJ whole genome shotgun (WGS) entry which is preliminary data.</text>
</comment>
<reference evidence="1" key="1">
    <citation type="journal article" date="2015" name="Nature">
        <title>Complex archaea that bridge the gap between prokaryotes and eukaryotes.</title>
        <authorList>
            <person name="Spang A."/>
            <person name="Saw J.H."/>
            <person name="Jorgensen S.L."/>
            <person name="Zaremba-Niedzwiedzka K."/>
            <person name="Martijn J."/>
            <person name="Lind A.E."/>
            <person name="van Eijk R."/>
            <person name="Schleper C."/>
            <person name="Guy L."/>
            <person name="Ettema T.J."/>
        </authorList>
    </citation>
    <scope>NUCLEOTIDE SEQUENCE</scope>
</reference>
<accession>A0A0F9N656</accession>
<protein>
    <submittedName>
        <fullName evidence="1">Uncharacterized protein</fullName>
    </submittedName>
</protein>
<evidence type="ECO:0000313" key="1">
    <source>
        <dbReference type="EMBL" id="KKN13419.1"/>
    </source>
</evidence>
<dbReference type="AlphaFoldDB" id="A0A0F9N656"/>
<proteinExistence type="predicted"/>
<organism evidence="1">
    <name type="scientific">marine sediment metagenome</name>
    <dbReference type="NCBI Taxonomy" id="412755"/>
    <lineage>
        <taxon>unclassified sequences</taxon>
        <taxon>metagenomes</taxon>
        <taxon>ecological metagenomes</taxon>
    </lineage>
</organism>